<reference evidence="7 8" key="1">
    <citation type="submission" date="2018-05" db="EMBL/GenBank/DDBJ databases">
        <title>Animal gut microbial communities from fecal samples from Wisconsin, USA.</title>
        <authorList>
            <person name="Neumann A."/>
        </authorList>
    </citation>
    <scope>NUCLEOTIDE SEQUENCE [LARGE SCALE GENOMIC DNA]</scope>
    <source>
        <strain evidence="7 8">UWS4</strain>
    </source>
</reference>
<dbReference type="InterPro" id="IPR009060">
    <property type="entry name" value="UBA-like_sf"/>
</dbReference>
<dbReference type="EMBL" id="QGHD01000004">
    <property type="protein sequence ID" value="PWL03587.1"/>
    <property type="molecule type" value="Genomic_DNA"/>
</dbReference>
<evidence type="ECO:0000313" key="7">
    <source>
        <dbReference type="EMBL" id="PWL03587.1"/>
    </source>
</evidence>
<dbReference type="GO" id="GO:0003746">
    <property type="term" value="F:translation elongation factor activity"/>
    <property type="evidence" value="ECO:0007669"/>
    <property type="project" value="UniProtKB-KW"/>
</dbReference>
<name>A0ABX5LNS3_9BACT</name>
<dbReference type="Proteomes" id="UP000245523">
    <property type="component" value="Unassembled WGS sequence"/>
</dbReference>
<gene>
    <name evidence="5" type="primary">tsf</name>
    <name evidence="7" type="ORF">B0H50_10411</name>
</gene>
<evidence type="ECO:0000256" key="3">
    <source>
        <dbReference type="ARBA" id="ARBA00022768"/>
    </source>
</evidence>
<feature type="domain" description="Translation elongation factor EFTs/EF1B dimerisation" evidence="6">
    <location>
        <begin position="72"/>
        <end position="298"/>
    </location>
</feature>
<keyword evidence="8" id="KW-1185">Reference proteome</keyword>
<dbReference type="SUPFAM" id="SSF46934">
    <property type="entry name" value="UBA-like"/>
    <property type="match status" value="1"/>
</dbReference>
<dbReference type="SUPFAM" id="SSF54713">
    <property type="entry name" value="Elongation factor Ts (EF-Ts), dimerisation domain"/>
    <property type="match status" value="1"/>
</dbReference>
<evidence type="ECO:0000256" key="4">
    <source>
        <dbReference type="ARBA" id="ARBA00022917"/>
    </source>
</evidence>
<organism evidence="7 8">
    <name type="scientific">Hallerella porci</name>
    <dbReference type="NCBI Taxonomy" id="1945871"/>
    <lineage>
        <taxon>Bacteria</taxon>
        <taxon>Pseudomonadati</taxon>
        <taxon>Fibrobacterota</taxon>
        <taxon>Fibrobacteria</taxon>
        <taxon>Fibrobacterales</taxon>
        <taxon>Fibrobacteraceae</taxon>
        <taxon>Hallerella</taxon>
    </lineage>
</organism>
<comment type="subcellular location">
    <subcellularLocation>
        <location evidence="5">Cytoplasm</location>
    </subcellularLocation>
</comment>
<dbReference type="Pfam" id="PF00889">
    <property type="entry name" value="EF_TS"/>
    <property type="match status" value="1"/>
</dbReference>
<comment type="caution">
    <text evidence="7">The sequence shown here is derived from an EMBL/GenBank/DDBJ whole genome shotgun (WGS) entry which is preliminary data.</text>
</comment>
<comment type="caution">
    <text evidence="5">Lacks conserved residue(s) required for the propagation of feature annotation.</text>
</comment>
<comment type="function">
    <text evidence="5">Associates with the EF-Tu.GDP complex and induces the exchange of GDP to GTP. It remains bound to the aminoacyl-tRNA.EF-Tu.GTP complex up to the GTP hydrolysis stage on the ribosome.</text>
</comment>
<dbReference type="Gene3D" id="1.10.286.20">
    <property type="match status" value="1"/>
</dbReference>
<protein>
    <recommendedName>
        <fullName evidence="2 5">Elongation factor Ts</fullName>
        <shortName evidence="5">EF-Ts</shortName>
    </recommendedName>
</protein>
<dbReference type="Gene3D" id="1.10.8.10">
    <property type="entry name" value="DNA helicase RuvA subunit, C-terminal domain"/>
    <property type="match status" value="1"/>
</dbReference>
<dbReference type="InterPro" id="IPR036402">
    <property type="entry name" value="EF-Ts_dimer_sf"/>
</dbReference>
<dbReference type="HAMAP" id="MF_00050">
    <property type="entry name" value="EF_Ts"/>
    <property type="match status" value="1"/>
</dbReference>
<dbReference type="Gene3D" id="3.30.479.20">
    <property type="entry name" value="Elongation factor Ts, dimerisation domain"/>
    <property type="match status" value="2"/>
</dbReference>
<evidence type="ECO:0000259" key="6">
    <source>
        <dbReference type="Pfam" id="PF00889"/>
    </source>
</evidence>
<evidence type="ECO:0000256" key="1">
    <source>
        <dbReference type="ARBA" id="ARBA00005532"/>
    </source>
</evidence>
<sequence length="299" mass="32804">MAITITAAMVNELRQKTGVGMMQCKKALTEAEGDQEKAFELLRKQGAAVAAKRADKAAKEGRVFLVMAANRAVAFELGCETEPVSQNQDFVALANLAVKACETQDINSVDDLKNAVVDGVKIGDKLQDVLVKIQENIDFRKLRVITCGANEILGSYNHMNGKVGVIVKLAFEGSLNNEEGLKAVAKDIAMQTSAFAPEAVNNAAIPADRIAKEREIAREQIERQAAETGKKTKPEFVERQIDGRVAKVLKELVLEDQEFFMSDKNPQKLNVKDYLQSKAAEFGLSSLKVVDFVRFERGN</sequence>
<keyword evidence="4 5" id="KW-0648">Protein biosynthesis</keyword>
<dbReference type="CDD" id="cd14275">
    <property type="entry name" value="UBA_EF-Ts"/>
    <property type="match status" value="1"/>
</dbReference>
<dbReference type="InterPro" id="IPR001816">
    <property type="entry name" value="Transl_elong_EFTs/EF1B"/>
</dbReference>
<comment type="similarity">
    <text evidence="1 5">Belongs to the EF-Ts family.</text>
</comment>
<keyword evidence="3 5" id="KW-0251">Elongation factor</keyword>
<evidence type="ECO:0000256" key="5">
    <source>
        <dbReference type="HAMAP-Rule" id="MF_00050"/>
    </source>
</evidence>
<proteinExistence type="inferred from homology"/>
<dbReference type="InterPro" id="IPR014039">
    <property type="entry name" value="Transl_elong_EFTs/EF1B_dimer"/>
</dbReference>
<evidence type="ECO:0000256" key="2">
    <source>
        <dbReference type="ARBA" id="ARBA00016956"/>
    </source>
</evidence>
<dbReference type="PANTHER" id="PTHR11741:SF0">
    <property type="entry name" value="ELONGATION FACTOR TS, MITOCHONDRIAL"/>
    <property type="match status" value="1"/>
</dbReference>
<accession>A0ABX5LNS3</accession>
<dbReference type="PANTHER" id="PTHR11741">
    <property type="entry name" value="ELONGATION FACTOR TS"/>
    <property type="match status" value="1"/>
</dbReference>
<keyword evidence="5" id="KW-0963">Cytoplasm</keyword>
<evidence type="ECO:0000313" key="8">
    <source>
        <dbReference type="Proteomes" id="UP000245523"/>
    </source>
</evidence>
<dbReference type="NCBIfam" id="TIGR00116">
    <property type="entry name" value="tsf"/>
    <property type="match status" value="1"/>
</dbReference>
<dbReference type="RefSeq" id="WP_233244486.1">
    <property type="nucleotide sequence ID" value="NZ_JAXEIU010000025.1"/>
</dbReference>